<evidence type="ECO:0000313" key="9">
    <source>
        <dbReference type="Proteomes" id="UP001152803"/>
    </source>
</evidence>
<dbReference type="InterPro" id="IPR003599">
    <property type="entry name" value="Ig_sub"/>
</dbReference>
<proteinExistence type="predicted"/>
<evidence type="ECO:0000313" key="8">
    <source>
        <dbReference type="EMBL" id="KAJ8258413.1"/>
    </source>
</evidence>
<evidence type="ECO:0000256" key="2">
    <source>
        <dbReference type="ARBA" id="ARBA00022692"/>
    </source>
</evidence>
<keyword evidence="6" id="KW-0732">Signal</keyword>
<dbReference type="EMBL" id="JAFJMO010000013">
    <property type="protein sequence ID" value="KAJ8258413.1"/>
    <property type="molecule type" value="Genomic_DNA"/>
</dbReference>
<feature type="region of interest" description="Disordered" evidence="4">
    <location>
        <begin position="120"/>
        <end position="148"/>
    </location>
</feature>
<dbReference type="Proteomes" id="UP001152803">
    <property type="component" value="Unassembled WGS sequence"/>
</dbReference>
<dbReference type="GO" id="GO:0004888">
    <property type="term" value="F:transmembrane signaling receptor activity"/>
    <property type="evidence" value="ECO:0007669"/>
    <property type="project" value="TreeGrafter"/>
</dbReference>
<dbReference type="InterPro" id="IPR013783">
    <property type="entry name" value="Ig-like_fold"/>
</dbReference>
<evidence type="ECO:0000256" key="6">
    <source>
        <dbReference type="SAM" id="SignalP"/>
    </source>
</evidence>
<dbReference type="InterPro" id="IPR007110">
    <property type="entry name" value="Ig-like_dom"/>
</dbReference>
<reference evidence="8" key="1">
    <citation type="journal article" date="2023" name="Science">
        <title>Genome structures resolve the early diversification of teleost fishes.</title>
        <authorList>
            <person name="Parey E."/>
            <person name="Louis A."/>
            <person name="Montfort J."/>
            <person name="Bouchez O."/>
            <person name="Roques C."/>
            <person name="Iampietro C."/>
            <person name="Lluch J."/>
            <person name="Castinel A."/>
            <person name="Donnadieu C."/>
            <person name="Desvignes T."/>
            <person name="Floi Bucao C."/>
            <person name="Jouanno E."/>
            <person name="Wen M."/>
            <person name="Mejri S."/>
            <person name="Dirks R."/>
            <person name="Jansen H."/>
            <person name="Henkel C."/>
            <person name="Chen W.J."/>
            <person name="Zahm M."/>
            <person name="Cabau C."/>
            <person name="Klopp C."/>
            <person name="Thompson A.W."/>
            <person name="Robinson-Rechavi M."/>
            <person name="Braasch I."/>
            <person name="Lecointre G."/>
            <person name="Bobe J."/>
            <person name="Postlethwait J.H."/>
            <person name="Berthelot C."/>
            <person name="Roest Crollius H."/>
            <person name="Guiguen Y."/>
        </authorList>
    </citation>
    <scope>NUCLEOTIDE SEQUENCE</scope>
    <source>
        <strain evidence="8">Concon-B</strain>
    </source>
</reference>
<dbReference type="CDD" id="cd05716">
    <property type="entry name" value="IgV_pIgR_like"/>
    <property type="match status" value="1"/>
</dbReference>
<protein>
    <recommendedName>
        <fullName evidence="7">Ig-like domain-containing protein</fullName>
    </recommendedName>
</protein>
<evidence type="ECO:0000259" key="7">
    <source>
        <dbReference type="PROSITE" id="PS50835"/>
    </source>
</evidence>
<keyword evidence="9" id="KW-1185">Reference proteome</keyword>
<sequence>MELLLILALLSGIQAKDFWGPPKVTGRESESKTICCGYDEDFTSNEKYWCRGERFWSCTPVVTSSSPRNGRTSLSDKTRQFCITIKDLTVDDSGPYWCAIDIRGSDRRVPVSITVKPAVRPVAPKPEKSTENPTKKPATTSPSVGPMVTSAETTAATGSPVSPKNPTSWRGTLTILGASVGILLLVLCLACAINQACRQRACTDRLENKRDSLKESSLPPSDYCSFAEVPEILYAEVTAGKRRQPQCDIATYDNLYFHTIAEDRSPGGSVEYAAVKR</sequence>
<dbReference type="InterPro" id="IPR036179">
    <property type="entry name" value="Ig-like_dom_sf"/>
</dbReference>
<feature type="signal peptide" evidence="6">
    <location>
        <begin position="1"/>
        <end position="15"/>
    </location>
</feature>
<dbReference type="PANTHER" id="PTHR11860:SF87">
    <property type="entry name" value="CMRF35-LIKE MOLECULE 8"/>
    <property type="match status" value="1"/>
</dbReference>
<keyword evidence="3 5" id="KW-0472">Membrane</keyword>
<evidence type="ECO:0000256" key="5">
    <source>
        <dbReference type="SAM" id="Phobius"/>
    </source>
</evidence>
<feature type="transmembrane region" description="Helical" evidence="5">
    <location>
        <begin position="173"/>
        <end position="193"/>
    </location>
</feature>
<keyword evidence="5" id="KW-1133">Transmembrane helix</keyword>
<evidence type="ECO:0000256" key="4">
    <source>
        <dbReference type="SAM" id="MobiDB-lite"/>
    </source>
</evidence>
<dbReference type="GO" id="GO:0005886">
    <property type="term" value="C:plasma membrane"/>
    <property type="evidence" value="ECO:0007669"/>
    <property type="project" value="TreeGrafter"/>
</dbReference>
<feature type="chain" id="PRO_5040296339" description="Ig-like domain-containing protein" evidence="6">
    <location>
        <begin position="16"/>
        <end position="277"/>
    </location>
</feature>
<dbReference type="SUPFAM" id="SSF48726">
    <property type="entry name" value="Immunoglobulin"/>
    <property type="match status" value="1"/>
</dbReference>
<evidence type="ECO:0000256" key="3">
    <source>
        <dbReference type="ARBA" id="ARBA00023136"/>
    </source>
</evidence>
<accession>A0A9Q1D4U3</accession>
<dbReference type="Gene3D" id="2.60.40.10">
    <property type="entry name" value="Immunoglobulins"/>
    <property type="match status" value="1"/>
</dbReference>
<comment type="subcellular location">
    <subcellularLocation>
        <location evidence="1">Membrane</location>
    </subcellularLocation>
</comment>
<dbReference type="InterPro" id="IPR050671">
    <property type="entry name" value="CD300_family_receptors"/>
</dbReference>
<evidence type="ECO:0000256" key="1">
    <source>
        <dbReference type="ARBA" id="ARBA00004370"/>
    </source>
</evidence>
<gene>
    <name evidence="8" type="ORF">COCON_G00174250</name>
</gene>
<feature type="compositionally biased region" description="Basic and acidic residues" evidence="4">
    <location>
        <begin position="125"/>
        <end position="134"/>
    </location>
</feature>
<organism evidence="8 9">
    <name type="scientific">Conger conger</name>
    <name type="common">Conger eel</name>
    <name type="synonym">Muraena conger</name>
    <dbReference type="NCBI Taxonomy" id="82655"/>
    <lineage>
        <taxon>Eukaryota</taxon>
        <taxon>Metazoa</taxon>
        <taxon>Chordata</taxon>
        <taxon>Craniata</taxon>
        <taxon>Vertebrata</taxon>
        <taxon>Euteleostomi</taxon>
        <taxon>Actinopterygii</taxon>
        <taxon>Neopterygii</taxon>
        <taxon>Teleostei</taxon>
        <taxon>Anguilliformes</taxon>
        <taxon>Congridae</taxon>
        <taxon>Conger</taxon>
    </lineage>
</organism>
<dbReference type="Pfam" id="PF07686">
    <property type="entry name" value="V-set"/>
    <property type="match status" value="1"/>
</dbReference>
<dbReference type="AlphaFoldDB" id="A0A9Q1D4U3"/>
<dbReference type="PANTHER" id="PTHR11860">
    <property type="entry name" value="POLYMERIC-IMMUNOGLOBULIN RECEPTOR"/>
    <property type="match status" value="1"/>
</dbReference>
<feature type="domain" description="Ig-like" evidence="7">
    <location>
        <begin position="28"/>
        <end position="114"/>
    </location>
</feature>
<dbReference type="InterPro" id="IPR013106">
    <property type="entry name" value="Ig_V-set"/>
</dbReference>
<name>A0A9Q1D4U3_CONCO</name>
<comment type="caution">
    <text evidence="8">The sequence shown here is derived from an EMBL/GenBank/DDBJ whole genome shotgun (WGS) entry which is preliminary data.</text>
</comment>
<dbReference type="OrthoDB" id="9805957at2759"/>
<dbReference type="SMART" id="SM00409">
    <property type="entry name" value="IG"/>
    <property type="match status" value="1"/>
</dbReference>
<dbReference type="PROSITE" id="PS50835">
    <property type="entry name" value="IG_LIKE"/>
    <property type="match status" value="1"/>
</dbReference>
<keyword evidence="2 5" id="KW-0812">Transmembrane</keyword>